<evidence type="ECO:0000256" key="2">
    <source>
        <dbReference type="SAM" id="MobiDB-lite"/>
    </source>
</evidence>
<accession>G0MAD4</accession>
<evidence type="ECO:0000313" key="3">
    <source>
        <dbReference type="EMBL" id="EGT40684.1"/>
    </source>
</evidence>
<dbReference type="FunCoup" id="G0MAD4">
    <property type="interactions" value="3"/>
</dbReference>
<organism evidence="4">
    <name type="scientific">Caenorhabditis brenneri</name>
    <name type="common">Nematode worm</name>
    <dbReference type="NCBI Taxonomy" id="135651"/>
    <lineage>
        <taxon>Eukaryota</taxon>
        <taxon>Metazoa</taxon>
        <taxon>Ecdysozoa</taxon>
        <taxon>Nematoda</taxon>
        <taxon>Chromadorea</taxon>
        <taxon>Rhabditida</taxon>
        <taxon>Rhabditina</taxon>
        <taxon>Rhabditomorpha</taxon>
        <taxon>Rhabditoidea</taxon>
        <taxon>Rhabditidae</taxon>
        <taxon>Peloderinae</taxon>
        <taxon>Caenorhabditis</taxon>
    </lineage>
</organism>
<dbReference type="GO" id="GO:0008298">
    <property type="term" value="P:intracellular mRNA localization"/>
    <property type="evidence" value="ECO:0007669"/>
    <property type="project" value="TreeGrafter"/>
</dbReference>
<dbReference type="Proteomes" id="UP000008068">
    <property type="component" value="Unassembled WGS sequence"/>
</dbReference>
<feature type="region of interest" description="Disordered" evidence="2">
    <location>
        <begin position="426"/>
        <end position="454"/>
    </location>
</feature>
<dbReference type="STRING" id="135651.G0MAD4"/>
<dbReference type="HOGENOM" id="CLU_603018_0_0_1"/>
<dbReference type="eggNOG" id="ENOG502T0BK">
    <property type="taxonomic scope" value="Eukaryota"/>
</dbReference>
<keyword evidence="1" id="KW-0175">Coiled coil</keyword>
<proteinExistence type="predicted"/>
<evidence type="ECO:0000313" key="4">
    <source>
        <dbReference type="Proteomes" id="UP000008068"/>
    </source>
</evidence>
<dbReference type="GO" id="GO:0003729">
    <property type="term" value="F:mRNA binding"/>
    <property type="evidence" value="ECO:0007669"/>
    <property type="project" value="TreeGrafter"/>
</dbReference>
<feature type="coiled-coil region" evidence="1">
    <location>
        <begin position="124"/>
        <end position="206"/>
    </location>
</feature>
<dbReference type="EMBL" id="GL379788">
    <property type="protein sequence ID" value="EGT40684.1"/>
    <property type="molecule type" value="Genomic_DNA"/>
</dbReference>
<dbReference type="OMA" id="YYEQKRD"/>
<name>G0MAD4_CAEBE</name>
<dbReference type="InterPro" id="IPR039604">
    <property type="entry name" value="Bfr1"/>
</dbReference>
<dbReference type="PANTHER" id="PTHR31027">
    <property type="entry name" value="NUCLEAR SEGREGATION PROTEIN BFR1"/>
    <property type="match status" value="1"/>
</dbReference>
<dbReference type="GO" id="GO:1990904">
    <property type="term" value="C:ribonucleoprotein complex"/>
    <property type="evidence" value="ECO:0007669"/>
    <property type="project" value="TreeGrafter"/>
</dbReference>
<dbReference type="PANTHER" id="PTHR31027:SF2">
    <property type="entry name" value="LEBERCILIN DOMAIN-CONTAINING PROTEIN"/>
    <property type="match status" value="1"/>
</dbReference>
<gene>
    <name evidence="3" type="ORF">CAEBREN_08902</name>
</gene>
<dbReference type="AlphaFoldDB" id="G0MAD4"/>
<sequence length="454" mass="52920">MHENRQLDDIIDESNPPDRQRFENDLDDFRLEMEKIRAQMRVRCEKCTALNPIESQMKTEREQLRVELLELKKDGDKIKSDIDGQRKKQLDVEKDCRIRNKDQLDKLLLEHENRYKKNLSARDEQALVTEIDALKRNRKQLESLAEITTARKKMDQELENNRKKKQKVYFELTSLQNKFKQMKQNRRMIEEEIGDYKRQLRDTNDRRVTLIKAYNNNREEYKTWLNENKMNGNNVPMSFPSARKIKAPIDVEELEPYYEQKRDCNRLIHYLERLQTTMQKEEMFKSPAPATLQLVDDDDDSADELPPQLIKNKPKVAVVAVPAVKRSMKKATQPISHNIDIYKLFGTVDVEVPKVYADVGESLAAVREKLDFYNQQTTNELDWGDELGGIEFLSVSRTASDMDSFMDESISDVGSMSSFYRASSRTSCPSPLATDNSPKRFVAPLAPDVKNSPV</sequence>
<keyword evidence="4" id="KW-1185">Reference proteome</keyword>
<dbReference type="OrthoDB" id="5820935at2759"/>
<dbReference type="GO" id="GO:0005783">
    <property type="term" value="C:endoplasmic reticulum"/>
    <property type="evidence" value="ECO:0007669"/>
    <property type="project" value="TreeGrafter"/>
</dbReference>
<protein>
    <submittedName>
        <fullName evidence="3">Uncharacterized protein</fullName>
    </submittedName>
</protein>
<dbReference type="InParanoid" id="G0MAD4"/>
<feature type="region of interest" description="Disordered" evidence="2">
    <location>
        <begin position="1"/>
        <end position="22"/>
    </location>
</feature>
<dbReference type="GO" id="GO:0042175">
    <property type="term" value="C:nuclear outer membrane-endoplasmic reticulum membrane network"/>
    <property type="evidence" value="ECO:0007669"/>
    <property type="project" value="TreeGrafter"/>
</dbReference>
<feature type="compositionally biased region" description="Polar residues" evidence="2">
    <location>
        <begin position="426"/>
        <end position="436"/>
    </location>
</feature>
<reference evidence="4" key="1">
    <citation type="submission" date="2011-07" db="EMBL/GenBank/DDBJ databases">
        <authorList>
            <consortium name="Caenorhabditis brenneri Sequencing and Analysis Consortium"/>
            <person name="Wilson R.K."/>
        </authorList>
    </citation>
    <scope>NUCLEOTIDE SEQUENCE [LARGE SCALE GENOMIC DNA]</scope>
    <source>
        <strain evidence="4">PB2801</strain>
    </source>
</reference>
<evidence type="ECO:0000256" key="1">
    <source>
        <dbReference type="SAM" id="Coils"/>
    </source>
</evidence>